<evidence type="ECO:0000313" key="20">
    <source>
        <dbReference type="Proteomes" id="UP000036834"/>
    </source>
</evidence>
<dbReference type="Proteomes" id="UP000036834">
    <property type="component" value="Unassembled WGS sequence"/>
</dbReference>
<dbReference type="AlphaFoldDB" id="A0A0K9YP27"/>
<dbReference type="InterPro" id="IPR003660">
    <property type="entry name" value="HAMP_dom"/>
</dbReference>
<keyword evidence="8 19" id="KW-0418">Kinase</keyword>
<evidence type="ECO:0000256" key="2">
    <source>
        <dbReference type="ARBA" id="ARBA00004651"/>
    </source>
</evidence>
<evidence type="ECO:0000256" key="11">
    <source>
        <dbReference type="ARBA" id="ARBA00023136"/>
    </source>
</evidence>
<dbReference type="Gene3D" id="3.40.50.2300">
    <property type="match status" value="1"/>
</dbReference>
<dbReference type="Gene3D" id="3.30.450.40">
    <property type="match status" value="1"/>
</dbReference>
<evidence type="ECO:0000313" key="18">
    <source>
        <dbReference type="EMBL" id="GED68712.1"/>
    </source>
</evidence>
<sequence length="962" mass="109425">MNDLRQILRKSITRRFTAMMLLFLSLIIAGAAIVLTLNYKAFAEYQATLKASKQKQDLVVQIKEHTNQIIFRARGYYAFLSPFEYNELFNEKQKLEQSLDLFKKLPLSREEQNLVTSIEGFFHNFFTNVFPTASNYAKTGDYEALRKFSASGLNQEVNNLISYATKYSKESEEMLMQENRLLFEDLTRQSSWFILYIVMVLGISLWVSIRMTRDIGSPLVRLATEADRFAQGQTAQLPDLERLDEIGKLTRSLDFLMKQIQSKEEILMAQNEELLAQQDELMVQQEDLQEALAKMEVNERFLEKRNLLVQSLSNTLDKRELLSSIIHNTTEVMDADKGVIVLLNMEQDVASFGVSPSGVTQLLRGLEDGPLVRIQETKLPYVLTRESTEGEKGYLEEATHTSVLYLPVLNAGQEVVACMILSRVGRKLVEQDQHLAIGLAKQISLALDKLAMYEETEKQRQMTQDMLDTVQEGVQLVHLNGATLQVNRTFCELLGYDGLFELQGYELEQFFSHLKERTKDSERLVQYVHAVVMNEGEVPSGSLVFELTQPQTRYIQLYAEPLYRHQEKWSTLLVYRDITKEYEIDQMKSEFVSTVSHELRTPLASVLGFAELLLNKELKPERQHRYMTAIYQEAKRLTSLINDFLDLQRMESGRQTYEHEKVAIDQLIREVFGSYRIQSPTHSFQLDLQTERTMVMGDRDKLRQVLVNLISNAVKYSPNGGCIRVICHEDGKHLLVDIQDEGLGIPAEAIPHLFTKFYRVDNSDRREIGGTGLGLAIVQEIVQIHHGEIAVTSEAGQGSTFTVSLPLPEEPLVVNHADHSEKQQPSPGQSNGQVVIIEDDVNLSELLRDELTGSGFHVYSFSKTNDAMEAIEKLRPDAVVLDLVLQDGDDGWKVIQAMQENSELRTIPIVISSAFEEKKKAFDLGAKGYLIKPYHPDTLSKAILLAISSIESTGQILIPDQL</sequence>
<dbReference type="CDD" id="cd00082">
    <property type="entry name" value="HisKA"/>
    <property type="match status" value="1"/>
</dbReference>
<dbReference type="Gene3D" id="6.10.340.10">
    <property type="match status" value="1"/>
</dbReference>
<dbReference type="Gene3D" id="3.30.450.20">
    <property type="entry name" value="PAS domain"/>
    <property type="match status" value="1"/>
</dbReference>
<dbReference type="STRING" id="54915.ADS79_29300"/>
<evidence type="ECO:0000259" key="16">
    <source>
        <dbReference type="PROSITE" id="PS50110"/>
    </source>
</evidence>
<protein>
    <recommendedName>
        <fullName evidence="3">histidine kinase</fullName>
        <ecNumber evidence="3">2.7.13.3</ecNumber>
    </recommendedName>
</protein>
<evidence type="ECO:0000256" key="12">
    <source>
        <dbReference type="PROSITE-ProRule" id="PRU00169"/>
    </source>
</evidence>
<keyword evidence="11 14" id="KW-0472">Membrane</keyword>
<dbReference type="InterPro" id="IPR011006">
    <property type="entry name" value="CheY-like_superfamily"/>
</dbReference>
<feature type="domain" description="HAMP" evidence="17">
    <location>
        <begin position="213"/>
        <end position="265"/>
    </location>
</feature>
<evidence type="ECO:0000256" key="4">
    <source>
        <dbReference type="ARBA" id="ARBA00022475"/>
    </source>
</evidence>
<dbReference type="SMART" id="SM00388">
    <property type="entry name" value="HisKA"/>
    <property type="match status" value="1"/>
</dbReference>
<dbReference type="Pfam" id="PF00512">
    <property type="entry name" value="HisKA"/>
    <property type="match status" value="1"/>
</dbReference>
<dbReference type="SUPFAM" id="SSF55781">
    <property type="entry name" value="GAF domain-like"/>
    <property type="match status" value="1"/>
</dbReference>
<keyword evidence="21" id="KW-1185">Reference proteome</keyword>
<organism evidence="19 20">
    <name type="scientific">Brevibacillus reuszeri</name>
    <dbReference type="NCBI Taxonomy" id="54915"/>
    <lineage>
        <taxon>Bacteria</taxon>
        <taxon>Bacillati</taxon>
        <taxon>Bacillota</taxon>
        <taxon>Bacilli</taxon>
        <taxon>Bacillales</taxon>
        <taxon>Paenibacillaceae</taxon>
        <taxon>Brevibacillus</taxon>
    </lineage>
</organism>
<keyword evidence="14" id="KW-0812">Transmembrane</keyword>
<dbReference type="InterPro" id="IPR036890">
    <property type="entry name" value="HATPase_C_sf"/>
</dbReference>
<dbReference type="PRINTS" id="PR00344">
    <property type="entry name" value="BCTRLSENSOR"/>
</dbReference>
<evidence type="ECO:0000259" key="15">
    <source>
        <dbReference type="PROSITE" id="PS50109"/>
    </source>
</evidence>
<dbReference type="SMART" id="SM00304">
    <property type="entry name" value="HAMP"/>
    <property type="match status" value="1"/>
</dbReference>
<dbReference type="PATRIC" id="fig|54915.3.peg.5075"/>
<dbReference type="Pfam" id="PF02518">
    <property type="entry name" value="HATPase_c"/>
    <property type="match status" value="1"/>
</dbReference>
<dbReference type="EC" id="2.7.13.3" evidence="3"/>
<dbReference type="InterPro" id="IPR005467">
    <property type="entry name" value="His_kinase_dom"/>
</dbReference>
<dbReference type="RefSeq" id="WP_049741969.1">
    <property type="nucleotide sequence ID" value="NZ_BJON01000009.1"/>
</dbReference>
<dbReference type="OrthoDB" id="9813151at2"/>
<name>A0A0K9YP27_9BACL</name>
<keyword evidence="7" id="KW-0547">Nucleotide-binding</keyword>
<feature type="transmembrane region" description="Helical" evidence="14">
    <location>
        <begin position="21"/>
        <end position="39"/>
    </location>
</feature>
<dbReference type="InterPro" id="IPR000014">
    <property type="entry name" value="PAS"/>
</dbReference>
<evidence type="ECO:0000256" key="13">
    <source>
        <dbReference type="SAM" id="Coils"/>
    </source>
</evidence>
<dbReference type="PANTHER" id="PTHR43547:SF2">
    <property type="entry name" value="HYBRID SIGNAL TRANSDUCTION HISTIDINE KINASE C"/>
    <property type="match status" value="1"/>
</dbReference>
<evidence type="ECO:0000256" key="8">
    <source>
        <dbReference type="ARBA" id="ARBA00022777"/>
    </source>
</evidence>
<dbReference type="Gene3D" id="1.10.287.130">
    <property type="match status" value="1"/>
</dbReference>
<dbReference type="Gene3D" id="3.30.565.10">
    <property type="entry name" value="Histidine kinase-like ATPase, C-terminal domain"/>
    <property type="match status" value="1"/>
</dbReference>
<comment type="catalytic activity">
    <reaction evidence="1">
        <text>ATP + protein L-histidine = ADP + protein N-phospho-L-histidine.</text>
        <dbReference type="EC" id="2.7.13.3"/>
    </reaction>
</comment>
<dbReference type="GO" id="GO:0005524">
    <property type="term" value="F:ATP binding"/>
    <property type="evidence" value="ECO:0007669"/>
    <property type="project" value="UniProtKB-KW"/>
</dbReference>
<dbReference type="FunFam" id="3.30.565.10:FF:000006">
    <property type="entry name" value="Sensor histidine kinase WalK"/>
    <property type="match status" value="1"/>
</dbReference>
<dbReference type="InterPro" id="IPR004358">
    <property type="entry name" value="Sig_transdc_His_kin-like_C"/>
</dbReference>
<keyword evidence="14" id="KW-1133">Transmembrane helix</keyword>
<dbReference type="GO" id="GO:0005886">
    <property type="term" value="C:plasma membrane"/>
    <property type="evidence" value="ECO:0007669"/>
    <property type="project" value="UniProtKB-SubCell"/>
</dbReference>
<dbReference type="InterPro" id="IPR035965">
    <property type="entry name" value="PAS-like_dom_sf"/>
</dbReference>
<feature type="modified residue" description="4-aspartylphosphate" evidence="12">
    <location>
        <position position="882"/>
    </location>
</feature>
<dbReference type="InterPro" id="IPR029016">
    <property type="entry name" value="GAF-like_dom_sf"/>
</dbReference>
<dbReference type="SMART" id="SM00448">
    <property type="entry name" value="REC"/>
    <property type="match status" value="1"/>
</dbReference>
<dbReference type="FunFam" id="1.10.287.130:FF:000001">
    <property type="entry name" value="Two-component sensor histidine kinase"/>
    <property type="match status" value="1"/>
</dbReference>
<dbReference type="NCBIfam" id="TIGR00229">
    <property type="entry name" value="sensory_box"/>
    <property type="match status" value="1"/>
</dbReference>
<dbReference type="SUPFAM" id="SSF47384">
    <property type="entry name" value="Homodimeric domain of signal transducing histidine kinase"/>
    <property type="match status" value="1"/>
</dbReference>
<dbReference type="InterPro" id="IPR003594">
    <property type="entry name" value="HATPase_dom"/>
</dbReference>
<reference evidence="18 21" key="3">
    <citation type="submission" date="2019-06" db="EMBL/GenBank/DDBJ databases">
        <title>Whole genome shotgun sequence of Brevibacillus reuszeri NBRC 15719.</title>
        <authorList>
            <person name="Hosoyama A."/>
            <person name="Uohara A."/>
            <person name="Ohji S."/>
            <person name="Ichikawa N."/>
        </authorList>
    </citation>
    <scope>NUCLEOTIDE SEQUENCE [LARGE SCALE GENOMIC DNA]</scope>
    <source>
        <strain evidence="18 21">NBRC 15719</strain>
    </source>
</reference>
<feature type="transmembrane region" description="Helical" evidence="14">
    <location>
        <begin position="190"/>
        <end position="209"/>
    </location>
</feature>
<dbReference type="EMBL" id="LGIQ01000011">
    <property type="protein sequence ID" value="KNB69930.1"/>
    <property type="molecule type" value="Genomic_DNA"/>
</dbReference>
<keyword evidence="5 12" id="KW-0597">Phosphoprotein</keyword>
<dbReference type="PROSITE" id="PS50110">
    <property type="entry name" value="RESPONSE_REGULATORY"/>
    <property type="match status" value="1"/>
</dbReference>
<dbReference type="SMART" id="SM00387">
    <property type="entry name" value="HATPase_c"/>
    <property type="match status" value="1"/>
</dbReference>
<evidence type="ECO:0000256" key="7">
    <source>
        <dbReference type="ARBA" id="ARBA00022741"/>
    </source>
</evidence>
<keyword evidence="13" id="KW-0175">Coiled coil</keyword>
<dbReference type="PROSITE" id="PS50109">
    <property type="entry name" value="HIS_KIN"/>
    <property type="match status" value="1"/>
</dbReference>
<evidence type="ECO:0000259" key="17">
    <source>
        <dbReference type="PROSITE" id="PS50885"/>
    </source>
</evidence>
<dbReference type="PROSITE" id="PS50885">
    <property type="entry name" value="HAMP"/>
    <property type="match status" value="1"/>
</dbReference>
<dbReference type="Pfam" id="PF00072">
    <property type="entry name" value="Response_reg"/>
    <property type="match status" value="1"/>
</dbReference>
<dbReference type="CDD" id="cd00075">
    <property type="entry name" value="HATPase"/>
    <property type="match status" value="1"/>
</dbReference>
<dbReference type="InterPro" id="IPR001789">
    <property type="entry name" value="Sig_transdc_resp-reg_receiver"/>
</dbReference>
<feature type="coiled-coil region" evidence="13">
    <location>
        <begin position="253"/>
        <end position="305"/>
    </location>
</feature>
<feature type="domain" description="Histidine kinase" evidence="15">
    <location>
        <begin position="594"/>
        <end position="809"/>
    </location>
</feature>
<evidence type="ECO:0000256" key="5">
    <source>
        <dbReference type="ARBA" id="ARBA00022553"/>
    </source>
</evidence>
<evidence type="ECO:0000256" key="6">
    <source>
        <dbReference type="ARBA" id="ARBA00022679"/>
    </source>
</evidence>
<reference evidence="19" key="2">
    <citation type="submission" date="2015-07" db="EMBL/GenBank/DDBJ databases">
        <title>MeaNS - Measles Nucleotide Surveillance Program.</title>
        <authorList>
            <person name="Tran T."/>
            <person name="Druce J."/>
        </authorList>
    </citation>
    <scope>NUCLEOTIDE SEQUENCE</scope>
    <source>
        <strain evidence="19">DSM 9887</strain>
    </source>
</reference>
<comment type="caution">
    <text evidence="19">The sequence shown here is derived from an EMBL/GenBank/DDBJ whole genome shotgun (WGS) entry which is preliminary data.</text>
</comment>
<keyword evidence="4" id="KW-1003">Cell membrane</keyword>
<dbReference type="PANTHER" id="PTHR43547">
    <property type="entry name" value="TWO-COMPONENT HISTIDINE KINASE"/>
    <property type="match status" value="1"/>
</dbReference>
<keyword evidence="9" id="KW-0067">ATP-binding</keyword>
<evidence type="ECO:0000256" key="3">
    <source>
        <dbReference type="ARBA" id="ARBA00012438"/>
    </source>
</evidence>
<keyword evidence="6" id="KW-0808">Transferase</keyword>
<evidence type="ECO:0000256" key="14">
    <source>
        <dbReference type="SAM" id="Phobius"/>
    </source>
</evidence>
<dbReference type="GO" id="GO:0000155">
    <property type="term" value="F:phosphorelay sensor kinase activity"/>
    <property type="evidence" value="ECO:0007669"/>
    <property type="project" value="InterPro"/>
</dbReference>
<dbReference type="InterPro" id="IPR003661">
    <property type="entry name" value="HisK_dim/P_dom"/>
</dbReference>
<evidence type="ECO:0000256" key="10">
    <source>
        <dbReference type="ARBA" id="ARBA00023012"/>
    </source>
</evidence>
<dbReference type="SUPFAM" id="SSF158472">
    <property type="entry name" value="HAMP domain-like"/>
    <property type="match status" value="1"/>
</dbReference>
<evidence type="ECO:0000313" key="19">
    <source>
        <dbReference type="EMBL" id="KNB69930.1"/>
    </source>
</evidence>
<dbReference type="Proteomes" id="UP000319578">
    <property type="component" value="Unassembled WGS sequence"/>
</dbReference>
<dbReference type="SUPFAM" id="SSF52172">
    <property type="entry name" value="CheY-like"/>
    <property type="match status" value="1"/>
</dbReference>
<gene>
    <name evidence="19" type="ORF">ADS79_29300</name>
    <name evidence="18" type="ORF">BRE01_24140</name>
</gene>
<dbReference type="SUPFAM" id="SSF55785">
    <property type="entry name" value="PYP-like sensor domain (PAS domain)"/>
    <property type="match status" value="1"/>
</dbReference>
<proteinExistence type="predicted"/>
<evidence type="ECO:0000313" key="21">
    <source>
        <dbReference type="Proteomes" id="UP000319578"/>
    </source>
</evidence>
<evidence type="ECO:0000256" key="9">
    <source>
        <dbReference type="ARBA" id="ARBA00022840"/>
    </source>
</evidence>
<feature type="domain" description="Response regulatory" evidence="16">
    <location>
        <begin position="833"/>
        <end position="947"/>
    </location>
</feature>
<evidence type="ECO:0000256" key="1">
    <source>
        <dbReference type="ARBA" id="ARBA00000085"/>
    </source>
</evidence>
<dbReference type="InterPro" id="IPR036097">
    <property type="entry name" value="HisK_dim/P_sf"/>
</dbReference>
<dbReference type="EMBL" id="BJON01000009">
    <property type="protein sequence ID" value="GED68712.1"/>
    <property type="molecule type" value="Genomic_DNA"/>
</dbReference>
<accession>A0A0K9YP27</accession>
<dbReference type="CDD" id="cd06225">
    <property type="entry name" value="HAMP"/>
    <property type="match status" value="1"/>
</dbReference>
<dbReference type="SUPFAM" id="SSF55874">
    <property type="entry name" value="ATPase domain of HSP90 chaperone/DNA topoisomerase II/histidine kinase"/>
    <property type="match status" value="1"/>
</dbReference>
<keyword evidence="10" id="KW-0902">Two-component regulatory system</keyword>
<reference evidence="20" key="1">
    <citation type="submission" date="2015-07" db="EMBL/GenBank/DDBJ databases">
        <title>Genome sequencing project for genomic taxonomy and phylogenomics of Bacillus-like bacteria.</title>
        <authorList>
            <person name="Liu B."/>
            <person name="Wang J."/>
            <person name="Zhu Y."/>
            <person name="Liu G."/>
            <person name="Chen Q."/>
            <person name="Chen Z."/>
            <person name="Lan J."/>
            <person name="Che J."/>
            <person name="Ge C."/>
            <person name="Shi H."/>
            <person name="Pan Z."/>
            <person name="Liu X."/>
        </authorList>
    </citation>
    <scope>NUCLEOTIDE SEQUENCE [LARGE SCALE GENOMIC DNA]</scope>
    <source>
        <strain evidence="20">DSM 9887</strain>
    </source>
</reference>
<comment type="subcellular location">
    <subcellularLocation>
        <location evidence="2">Cell membrane</location>
        <topology evidence="2">Multi-pass membrane protein</topology>
    </subcellularLocation>
</comment>